<sequence length="257" mass="28421">MVYLKFRIVRSVWLVLFACTALSIDIFSLIIWPHYARNTDAVVVMVVPGICFLTSLTALLARYLFSNPTYKSVAVEILWTGCMSPLAMILVIYSYSLVPGMGGPGAIWPFIGLRVFSWALASLITLYTVVLMLVTFATAATIDREVWIRPIAGSPSPFPLAVVVHILWARTRSRQPSDMEKRTFCPPGCACANKLPPSISSPLLEPRAENVTMGDAEAQRDSTVPGIRVPTALERHSTIFIGFVMVDIMDMDTDVFE</sequence>
<reference evidence="1" key="2">
    <citation type="journal article" date="2022" name="New Phytol.">
        <title>Evolutionary transition to the ectomycorrhizal habit in the genomes of a hyperdiverse lineage of mushroom-forming fungi.</title>
        <authorList>
            <person name="Looney B."/>
            <person name="Miyauchi S."/>
            <person name="Morin E."/>
            <person name="Drula E."/>
            <person name="Courty P.E."/>
            <person name="Kohler A."/>
            <person name="Kuo A."/>
            <person name="LaButti K."/>
            <person name="Pangilinan J."/>
            <person name="Lipzen A."/>
            <person name="Riley R."/>
            <person name="Andreopoulos W."/>
            <person name="He G."/>
            <person name="Johnson J."/>
            <person name="Nolan M."/>
            <person name="Tritt A."/>
            <person name="Barry K.W."/>
            <person name="Grigoriev I.V."/>
            <person name="Nagy L.G."/>
            <person name="Hibbett D."/>
            <person name="Henrissat B."/>
            <person name="Matheny P.B."/>
            <person name="Labbe J."/>
            <person name="Martin F.M."/>
        </authorList>
    </citation>
    <scope>NUCLEOTIDE SEQUENCE</scope>
    <source>
        <strain evidence="1">EC-137</strain>
    </source>
</reference>
<protein>
    <submittedName>
        <fullName evidence="1">Uncharacterized protein</fullName>
    </submittedName>
</protein>
<name>A0ACB8QE09_9AGAM</name>
<proteinExistence type="predicted"/>
<comment type="caution">
    <text evidence="1">The sequence shown here is derived from an EMBL/GenBank/DDBJ whole genome shotgun (WGS) entry which is preliminary data.</text>
</comment>
<accession>A0ACB8QE09</accession>
<reference evidence="1" key="1">
    <citation type="submission" date="2021-02" db="EMBL/GenBank/DDBJ databases">
        <authorList>
            <consortium name="DOE Joint Genome Institute"/>
            <person name="Ahrendt S."/>
            <person name="Looney B.P."/>
            <person name="Miyauchi S."/>
            <person name="Morin E."/>
            <person name="Drula E."/>
            <person name="Courty P.E."/>
            <person name="Chicoki N."/>
            <person name="Fauchery L."/>
            <person name="Kohler A."/>
            <person name="Kuo A."/>
            <person name="Labutti K."/>
            <person name="Pangilinan J."/>
            <person name="Lipzen A."/>
            <person name="Riley R."/>
            <person name="Andreopoulos W."/>
            <person name="He G."/>
            <person name="Johnson J."/>
            <person name="Barry K.W."/>
            <person name="Grigoriev I.V."/>
            <person name="Nagy L."/>
            <person name="Hibbett D."/>
            <person name="Henrissat B."/>
            <person name="Matheny P.B."/>
            <person name="Labbe J."/>
            <person name="Martin F."/>
        </authorList>
    </citation>
    <scope>NUCLEOTIDE SEQUENCE</scope>
    <source>
        <strain evidence="1">EC-137</strain>
    </source>
</reference>
<keyword evidence="2" id="KW-1185">Reference proteome</keyword>
<dbReference type="Proteomes" id="UP000814128">
    <property type="component" value="Unassembled WGS sequence"/>
</dbReference>
<evidence type="ECO:0000313" key="2">
    <source>
        <dbReference type="Proteomes" id="UP000814128"/>
    </source>
</evidence>
<dbReference type="EMBL" id="MU273646">
    <property type="protein sequence ID" value="KAI0029984.1"/>
    <property type="molecule type" value="Genomic_DNA"/>
</dbReference>
<evidence type="ECO:0000313" key="1">
    <source>
        <dbReference type="EMBL" id="KAI0029984.1"/>
    </source>
</evidence>
<organism evidence="1 2">
    <name type="scientific">Vararia minispora EC-137</name>
    <dbReference type="NCBI Taxonomy" id="1314806"/>
    <lineage>
        <taxon>Eukaryota</taxon>
        <taxon>Fungi</taxon>
        <taxon>Dikarya</taxon>
        <taxon>Basidiomycota</taxon>
        <taxon>Agaricomycotina</taxon>
        <taxon>Agaricomycetes</taxon>
        <taxon>Russulales</taxon>
        <taxon>Lachnocladiaceae</taxon>
        <taxon>Vararia</taxon>
    </lineage>
</organism>
<gene>
    <name evidence="1" type="ORF">K488DRAFT_88210</name>
</gene>